<dbReference type="CDD" id="cd02440">
    <property type="entry name" value="AdoMet_MTases"/>
    <property type="match status" value="1"/>
</dbReference>
<dbReference type="Pfam" id="PF11907">
    <property type="entry name" value="DUF3427"/>
    <property type="match status" value="1"/>
</dbReference>
<keyword evidence="5" id="KW-1185">Reference proteome</keyword>
<dbReference type="Pfam" id="PF04851">
    <property type="entry name" value="ResIII"/>
    <property type="match status" value="1"/>
</dbReference>
<dbReference type="PROSITE" id="PS51192">
    <property type="entry name" value="HELICASE_ATP_BIND_1"/>
    <property type="match status" value="1"/>
</dbReference>
<dbReference type="CDD" id="cd18032">
    <property type="entry name" value="DEXHc_RE_I_III_res"/>
    <property type="match status" value="1"/>
</dbReference>
<keyword evidence="4" id="KW-0347">Helicase</keyword>
<dbReference type="PROSITE" id="PS51194">
    <property type="entry name" value="HELICASE_CTER"/>
    <property type="match status" value="1"/>
</dbReference>
<protein>
    <submittedName>
        <fullName evidence="4">Helicase-related protein</fullName>
    </submittedName>
</protein>
<dbReference type="Proteomes" id="UP000010809">
    <property type="component" value="Chromosome"/>
</dbReference>
<dbReference type="RefSeq" id="WP_015260021.1">
    <property type="nucleotide sequence ID" value="NC_019902.2"/>
</dbReference>
<dbReference type="InterPro" id="IPR006935">
    <property type="entry name" value="Helicase/UvrB_N"/>
</dbReference>
<proteinExistence type="predicted"/>
<dbReference type="KEGG" id="tni:TVNIR_3285"/>
<dbReference type="SUPFAM" id="SSF53335">
    <property type="entry name" value="S-adenosyl-L-methionine-dependent methyltransferases"/>
    <property type="match status" value="1"/>
</dbReference>
<dbReference type="Pfam" id="PF00717">
    <property type="entry name" value="Peptidase_S24"/>
    <property type="match status" value="1"/>
</dbReference>
<keyword evidence="4" id="KW-0067">ATP-binding</keyword>
<dbReference type="STRING" id="1255043.TVNIR_3285"/>
<dbReference type="SMART" id="SM00490">
    <property type="entry name" value="HELICc"/>
    <property type="match status" value="1"/>
</dbReference>
<dbReference type="InterPro" id="IPR041698">
    <property type="entry name" value="Methyltransf_25"/>
</dbReference>
<dbReference type="EMBL" id="CP003989">
    <property type="protein sequence ID" value="AGA34922.1"/>
    <property type="molecule type" value="Genomic_DNA"/>
</dbReference>
<dbReference type="PANTHER" id="PTHR47396">
    <property type="entry name" value="TYPE I RESTRICTION ENZYME ECOKI R PROTEIN"/>
    <property type="match status" value="1"/>
</dbReference>
<dbReference type="InterPro" id="IPR027417">
    <property type="entry name" value="P-loop_NTPase"/>
</dbReference>
<sequence>MTDTVGYYDRNAARYVADTAGVDLSALRERFLAEIPAGGFILDAGCGSGRDSLAFLQQGYRVRAFDAAPEIARLAAERIGQPVQVQRFEELDERATYDGIWACASLLHLPAAELPNTLQRLWAALKPDGVLYLSLKHGDGERVDAEGRHFTDATEARLRDWLAALQEIAAIDCWLTRDERPDRSETWLNALVRRETAPAARLVTGDPTNPFQTQLCDAIAHADEIDFAVSFVKVTGLRMLLPDLQAALSPDRAQTPNILERPRNHETRRCERSAATHTEPDTSTPHGSPRRSAPRDDSGGVRTSPRGSIANVAVQPLPGSPRASGPRDDPPTRPPARIRIVTSDYLDVTDPEALRLLMLLQEQGAQARVFRAAGTSFHLKAYLLARFGANHQLRGTAFIGSSNISRQALTDGLEWNYRVEFPGDDGFLEARARFEEIFRDPRTVALTDDWIDAYEKRRVPPPRAIAPGSQETEPPPEPTPIQSEALAALEATRHDGYRRGLVVLATGLGKTWLAAFDAEHMDARRVLFVAHREEILNQAADTFARIRTRARIGYYMGQTRDAQVDVLCASVQTLGKSAHLERFPPDHFDYIVIDEFHHAAAPTYRRLLGHFEPRFLLGLTATPDRTDQSDILSLCDDNLVFNRDLFAGIEAGLLAPFHYYGIWDESVDYREIPWRNGRFDPEQLSNKLATLARARHALKQWRRRSQQRTLAFCVSIRHAEFMAAQFQRDGIAAAAVYGGSSLSRGEALQRLTDGRLQVIFSVDLFSEGVDLPTIDTILMLRPSESKILFLQQLGRGLRRAEGKEKLVVLDFIGNHHAFLHKTQALAQAGATYRELAAFARKLEAGRLELPDGCFINYDLALIDFLKALDSDGTAKDYQALKDGLGRRPTLAEFYRSGANVQRMRKEYGSWFELVAANEDLGEAEAQAAATHREFLRDIETTPMTKSFKMVLLEAFQELDGWATPPDLERLAQRSRAVLERRRPLLSDLPETMRAGGDGSSTAWQRYWRGNPVNAWIGGNQPATARTFFRVADERFEPTFDVPPEHREPFTGHVQELIDYRLATYEARAAATAPANNVVPFERTRADGTELPFFPNLRVACGHFKTGRADAEEHRSLGSGHGALDPARHFIARATGNSMDGGKNPIHDGDYLLLELVSPQNAGSITGTVMAIERQDEAGDNQYLLRVVTKAPDGRYILKANNPAFEDLEATESMRTIARLRAVLEPLELAVGESFLREEIPPLLGESFNPGNWNSGHVVLADQNAHVLLVTLNKQGKAEDHRYLDHWIDDHTFHWQTQNSTTPQSKRGREIIEHERRGIALHLFVRDTKLSGGKAAPFVYHGKVRYQSHTGSGPMSVIFEVGG</sequence>
<dbReference type="Pfam" id="PF13649">
    <property type="entry name" value="Methyltransf_25"/>
    <property type="match status" value="1"/>
</dbReference>
<evidence type="ECO:0000313" key="4">
    <source>
        <dbReference type="EMBL" id="AGA34922.1"/>
    </source>
</evidence>
<keyword evidence="4" id="KW-0547">Nucleotide-binding</keyword>
<dbReference type="InterPro" id="IPR036286">
    <property type="entry name" value="LexA/Signal_pep-like_sf"/>
</dbReference>
<accession>L0E112</accession>
<dbReference type="Gene3D" id="2.10.109.10">
    <property type="entry name" value="Umud Fragment, subunit A"/>
    <property type="match status" value="1"/>
</dbReference>
<dbReference type="InterPro" id="IPR021835">
    <property type="entry name" value="DUF3427"/>
</dbReference>
<dbReference type="SMART" id="SM00487">
    <property type="entry name" value="DEXDc"/>
    <property type="match status" value="1"/>
</dbReference>
<dbReference type="InterPro" id="IPR029063">
    <property type="entry name" value="SAM-dependent_MTases_sf"/>
</dbReference>
<evidence type="ECO:0000256" key="1">
    <source>
        <dbReference type="SAM" id="MobiDB-lite"/>
    </source>
</evidence>
<dbReference type="InterPro" id="IPR014001">
    <property type="entry name" value="Helicase_ATP-bd"/>
</dbReference>
<dbReference type="GO" id="GO:0016787">
    <property type="term" value="F:hydrolase activity"/>
    <property type="evidence" value="ECO:0007669"/>
    <property type="project" value="InterPro"/>
</dbReference>
<dbReference type="GO" id="GO:0005829">
    <property type="term" value="C:cytosol"/>
    <property type="evidence" value="ECO:0007669"/>
    <property type="project" value="TreeGrafter"/>
</dbReference>
<dbReference type="InterPro" id="IPR001650">
    <property type="entry name" value="Helicase_C-like"/>
</dbReference>
<dbReference type="InterPro" id="IPR050742">
    <property type="entry name" value="Helicase_Restrict-Modif_Enz"/>
</dbReference>
<keyword evidence="4" id="KW-0378">Hydrolase</keyword>
<dbReference type="Gene3D" id="3.40.50.150">
    <property type="entry name" value="Vaccinia Virus protein VP39"/>
    <property type="match status" value="1"/>
</dbReference>
<dbReference type="Gene3D" id="3.30.870.10">
    <property type="entry name" value="Endonuclease Chain A"/>
    <property type="match status" value="1"/>
</dbReference>
<dbReference type="eggNOG" id="COG1061">
    <property type="taxonomic scope" value="Bacteria"/>
</dbReference>
<dbReference type="SUPFAM" id="SSF52540">
    <property type="entry name" value="P-loop containing nucleoside triphosphate hydrolases"/>
    <property type="match status" value="1"/>
</dbReference>
<evidence type="ECO:0000259" key="3">
    <source>
        <dbReference type="PROSITE" id="PS51194"/>
    </source>
</evidence>
<dbReference type="Gene3D" id="3.40.50.300">
    <property type="entry name" value="P-loop containing nucleotide triphosphate hydrolases"/>
    <property type="match status" value="2"/>
</dbReference>
<dbReference type="HOGENOM" id="CLU_005588_0_0_6"/>
<dbReference type="PATRIC" id="fig|1255043.3.peg.3314"/>
<feature type="region of interest" description="Disordered" evidence="1">
    <location>
        <begin position="252"/>
        <end position="337"/>
    </location>
</feature>
<reference evidence="4" key="1">
    <citation type="submission" date="2015-12" db="EMBL/GenBank/DDBJ databases">
        <authorList>
            <person name="Tikhonova T.V."/>
            <person name="Pavlov A.R."/>
            <person name="Beletsky A.V."/>
            <person name="Mardanov A.V."/>
            <person name="Sorokin D.Y."/>
            <person name="Ravin N.V."/>
            <person name="Popov V.O."/>
        </authorList>
    </citation>
    <scope>NUCLEOTIDE SEQUENCE</scope>
    <source>
        <strain evidence="4">DSM 14787</strain>
    </source>
</reference>
<dbReference type="GO" id="GO:0005524">
    <property type="term" value="F:ATP binding"/>
    <property type="evidence" value="ECO:0007669"/>
    <property type="project" value="InterPro"/>
</dbReference>
<evidence type="ECO:0000313" key="5">
    <source>
        <dbReference type="Proteomes" id="UP000010809"/>
    </source>
</evidence>
<dbReference type="eggNOG" id="COG2227">
    <property type="taxonomic scope" value="Bacteria"/>
</dbReference>
<dbReference type="GO" id="GO:0004386">
    <property type="term" value="F:helicase activity"/>
    <property type="evidence" value="ECO:0007669"/>
    <property type="project" value="UniProtKB-KW"/>
</dbReference>
<dbReference type="SUPFAM" id="SSF51306">
    <property type="entry name" value="LexA/Signal peptidase"/>
    <property type="match status" value="1"/>
</dbReference>
<feature type="region of interest" description="Disordered" evidence="1">
    <location>
        <begin position="461"/>
        <end position="481"/>
    </location>
</feature>
<dbReference type="Pfam" id="PF00271">
    <property type="entry name" value="Helicase_C"/>
    <property type="match status" value="1"/>
</dbReference>
<evidence type="ECO:0000259" key="2">
    <source>
        <dbReference type="PROSITE" id="PS51192"/>
    </source>
</evidence>
<dbReference type="InterPro" id="IPR039418">
    <property type="entry name" value="LexA-like"/>
</dbReference>
<dbReference type="eggNOG" id="COG1974">
    <property type="taxonomic scope" value="Bacteria"/>
</dbReference>
<dbReference type="REBASE" id="58415">
    <property type="entry name" value="Tni14787ORF3285P"/>
</dbReference>
<dbReference type="InterPro" id="IPR015927">
    <property type="entry name" value="Peptidase_S24_S26A/B/C"/>
</dbReference>
<gene>
    <name evidence="4" type="primary">hsdR [H]</name>
    <name evidence="4" type="ordered locus">TVNIR_3285</name>
</gene>
<dbReference type="eggNOG" id="COG3886">
    <property type="taxonomic scope" value="Bacteria"/>
</dbReference>
<organism evidence="4 5">
    <name type="scientific">Thioalkalivibrio nitratireducens (strain DSM 14787 / UNIQEM 213 / ALEN2)</name>
    <dbReference type="NCBI Taxonomy" id="1255043"/>
    <lineage>
        <taxon>Bacteria</taxon>
        <taxon>Pseudomonadati</taxon>
        <taxon>Pseudomonadota</taxon>
        <taxon>Gammaproteobacteria</taxon>
        <taxon>Chromatiales</taxon>
        <taxon>Ectothiorhodospiraceae</taxon>
        <taxon>Thioalkalivibrio</taxon>
    </lineage>
</organism>
<dbReference type="CDD" id="cd06529">
    <property type="entry name" value="S24_LexA-like"/>
    <property type="match status" value="1"/>
</dbReference>
<feature type="domain" description="Helicase ATP-binding" evidence="2">
    <location>
        <begin position="491"/>
        <end position="641"/>
    </location>
</feature>
<dbReference type="CDD" id="cd18799">
    <property type="entry name" value="SF2_C_EcoAI-like"/>
    <property type="match status" value="1"/>
</dbReference>
<dbReference type="GO" id="GO:0003677">
    <property type="term" value="F:DNA binding"/>
    <property type="evidence" value="ECO:0007669"/>
    <property type="project" value="InterPro"/>
</dbReference>
<feature type="compositionally biased region" description="Basic and acidic residues" evidence="1">
    <location>
        <begin position="260"/>
        <end position="280"/>
    </location>
</feature>
<feature type="domain" description="Helicase C-terminal" evidence="3">
    <location>
        <begin position="697"/>
        <end position="843"/>
    </location>
</feature>
<name>L0E112_THIND</name>
<dbReference type="PANTHER" id="PTHR47396:SF1">
    <property type="entry name" value="ATP-DEPENDENT HELICASE IRC3-RELATED"/>
    <property type="match status" value="1"/>
</dbReference>